<dbReference type="InParanoid" id="A0A409XQZ1"/>
<sequence length="64" mass="7170">MFPADVLGLINSSFPHASSIYHLDPPQTFYASSSKEVELKKSPLRNGTTRSQLIFQSNSTNLNW</sequence>
<keyword evidence="2" id="KW-1185">Reference proteome</keyword>
<gene>
    <name evidence="1" type="ORF">CVT25_003522</name>
</gene>
<organism evidence="1 2">
    <name type="scientific">Psilocybe cyanescens</name>
    <dbReference type="NCBI Taxonomy" id="93625"/>
    <lineage>
        <taxon>Eukaryota</taxon>
        <taxon>Fungi</taxon>
        <taxon>Dikarya</taxon>
        <taxon>Basidiomycota</taxon>
        <taxon>Agaricomycotina</taxon>
        <taxon>Agaricomycetes</taxon>
        <taxon>Agaricomycetidae</taxon>
        <taxon>Agaricales</taxon>
        <taxon>Agaricineae</taxon>
        <taxon>Strophariaceae</taxon>
        <taxon>Psilocybe</taxon>
    </lineage>
</organism>
<proteinExistence type="predicted"/>
<accession>A0A409XQZ1</accession>
<name>A0A409XQZ1_PSICY</name>
<dbReference type="AlphaFoldDB" id="A0A409XQZ1"/>
<comment type="caution">
    <text evidence="1">The sequence shown here is derived from an EMBL/GenBank/DDBJ whole genome shotgun (WGS) entry which is preliminary data.</text>
</comment>
<evidence type="ECO:0000313" key="1">
    <source>
        <dbReference type="EMBL" id="PPQ93140.1"/>
    </source>
</evidence>
<reference evidence="1 2" key="1">
    <citation type="journal article" date="2018" name="Evol. Lett.">
        <title>Horizontal gene cluster transfer increased hallucinogenic mushroom diversity.</title>
        <authorList>
            <person name="Reynolds H.T."/>
            <person name="Vijayakumar V."/>
            <person name="Gluck-Thaler E."/>
            <person name="Korotkin H.B."/>
            <person name="Matheny P.B."/>
            <person name="Slot J.C."/>
        </authorList>
    </citation>
    <scope>NUCLEOTIDE SEQUENCE [LARGE SCALE GENOMIC DNA]</scope>
    <source>
        <strain evidence="1 2">2631</strain>
    </source>
</reference>
<dbReference type="Proteomes" id="UP000283269">
    <property type="component" value="Unassembled WGS sequence"/>
</dbReference>
<evidence type="ECO:0000313" key="2">
    <source>
        <dbReference type="Proteomes" id="UP000283269"/>
    </source>
</evidence>
<protein>
    <submittedName>
        <fullName evidence="1">Uncharacterized protein</fullName>
    </submittedName>
</protein>
<dbReference type="EMBL" id="NHYD01000842">
    <property type="protein sequence ID" value="PPQ93140.1"/>
    <property type="molecule type" value="Genomic_DNA"/>
</dbReference>